<feature type="compositionally biased region" description="Polar residues" evidence="3">
    <location>
        <begin position="76"/>
        <end position="89"/>
    </location>
</feature>
<dbReference type="GeneID" id="108669488"/>
<dbReference type="Pfam" id="PF00443">
    <property type="entry name" value="UCH"/>
    <property type="match status" value="1"/>
</dbReference>
<feature type="region of interest" description="Disordered" evidence="3">
    <location>
        <begin position="670"/>
        <end position="696"/>
    </location>
</feature>
<dbReference type="CDD" id="cd02674">
    <property type="entry name" value="Peptidase_C19R"/>
    <property type="match status" value="1"/>
</dbReference>
<comment type="catalytic activity">
    <reaction evidence="1">
        <text>Thiol-dependent hydrolysis of ester, thioester, amide, peptide and isopeptide bonds formed by the C-terminal Gly of ubiquitin (a 76-residue protein attached to proteins as an intracellular targeting signal).</text>
        <dbReference type="EC" id="3.4.19.12"/>
    </reaction>
</comment>
<evidence type="ECO:0000313" key="5">
    <source>
        <dbReference type="Proteomes" id="UP000694843"/>
    </source>
</evidence>
<dbReference type="PANTHER" id="PTHR21646:SF23">
    <property type="entry name" value="UBIQUITIN CARBOXYL-TERMINAL HYDROLASE USP2"/>
    <property type="match status" value="1"/>
</dbReference>
<reference evidence="6" key="1">
    <citation type="submission" date="2025-08" db="UniProtKB">
        <authorList>
            <consortium name="RefSeq"/>
        </authorList>
    </citation>
    <scope>IDENTIFICATION</scope>
    <source>
        <tissue evidence="6">Whole organism</tissue>
    </source>
</reference>
<dbReference type="KEGG" id="hazt:108669488"/>
<feature type="region of interest" description="Disordered" evidence="3">
    <location>
        <begin position="245"/>
        <end position="271"/>
    </location>
</feature>
<evidence type="ECO:0000256" key="3">
    <source>
        <dbReference type="SAM" id="MobiDB-lite"/>
    </source>
</evidence>
<feature type="compositionally biased region" description="Basic residues" evidence="3">
    <location>
        <begin position="637"/>
        <end position="647"/>
    </location>
</feature>
<dbReference type="Proteomes" id="UP000694843">
    <property type="component" value="Unplaced"/>
</dbReference>
<dbReference type="InterPro" id="IPR050185">
    <property type="entry name" value="Ub_carboxyl-term_hydrolase"/>
</dbReference>
<feature type="compositionally biased region" description="Basic and acidic residues" evidence="3">
    <location>
        <begin position="56"/>
        <end position="69"/>
    </location>
</feature>
<evidence type="ECO:0000313" key="6">
    <source>
        <dbReference type="RefSeq" id="XP_018012322.2"/>
    </source>
</evidence>
<feature type="compositionally biased region" description="Low complexity" evidence="3">
    <location>
        <begin position="443"/>
        <end position="457"/>
    </location>
</feature>
<dbReference type="PANTHER" id="PTHR21646">
    <property type="entry name" value="UBIQUITIN CARBOXYL-TERMINAL HYDROLASE"/>
    <property type="match status" value="1"/>
</dbReference>
<evidence type="ECO:0000256" key="2">
    <source>
        <dbReference type="ARBA" id="ARBA00012759"/>
    </source>
</evidence>
<dbReference type="PROSITE" id="PS00973">
    <property type="entry name" value="USP_2"/>
    <property type="match status" value="1"/>
</dbReference>
<dbReference type="GO" id="GO:0004843">
    <property type="term" value="F:cysteine-type deubiquitinase activity"/>
    <property type="evidence" value="ECO:0007669"/>
    <property type="project" value="UniProtKB-EC"/>
</dbReference>
<feature type="region of interest" description="Disordered" evidence="3">
    <location>
        <begin position="943"/>
        <end position="966"/>
    </location>
</feature>
<feature type="domain" description="USP" evidence="4">
    <location>
        <begin position="973"/>
        <end position="1307"/>
    </location>
</feature>
<name>A0A8B7NFC6_HYAAZ</name>
<keyword evidence="5" id="KW-1185">Reference proteome</keyword>
<dbReference type="InterPro" id="IPR001394">
    <property type="entry name" value="Peptidase_C19_UCH"/>
</dbReference>
<dbReference type="FunFam" id="3.90.70.10:FF:000083">
    <property type="entry name" value="Uncharacterized protein, isoform B"/>
    <property type="match status" value="1"/>
</dbReference>
<dbReference type="PROSITE" id="PS50235">
    <property type="entry name" value="USP_3"/>
    <property type="match status" value="1"/>
</dbReference>
<organism evidence="5 6">
    <name type="scientific">Hyalella azteca</name>
    <name type="common">Amphipod</name>
    <dbReference type="NCBI Taxonomy" id="294128"/>
    <lineage>
        <taxon>Eukaryota</taxon>
        <taxon>Metazoa</taxon>
        <taxon>Ecdysozoa</taxon>
        <taxon>Arthropoda</taxon>
        <taxon>Crustacea</taxon>
        <taxon>Multicrustacea</taxon>
        <taxon>Malacostraca</taxon>
        <taxon>Eumalacostraca</taxon>
        <taxon>Peracarida</taxon>
        <taxon>Amphipoda</taxon>
        <taxon>Senticaudata</taxon>
        <taxon>Talitrida</taxon>
        <taxon>Talitroidea</taxon>
        <taxon>Hyalellidae</taxon>
        <taxon>Hyalella</taxon>
    </lineage>
</organism>
<evidence type="ECO:0000259" key="4">
    <source>
        <dbReference type="PROSITE" id="PS50235"/>
    </source>
</evidence>
<accession>A0A8B7NFC6</accession>
<proteinExistence type="predicted"/>
<dbReference type="EC" id="3.4.19.12" evidence="2"/>
<dbReference type="RefSeq" id="XP_018012322.2">
    <property type="nucleotide sequence ID" value="XM_018156833.2"/>
</dbReference>
<gene>
    <name evidence="6" type="primary">LOC108669488</name>
</gene>
<dbReference type="GO" id="GO:0016579">
    <property type="term" value="P:protein deubiquitination"/>
    <property type="evidence" value="ECO:0007669"/>
    <property type="project" value="InterPro"/>
</dbReference>
<dbReference type="Gene3D" id="3.90.70.10">
    <property type="entry name" value="Cysteine proteinases"/>
    <property type="match status" value="1"/>
</dbReference>
<feature type="region of interest" description="Disordered" evidence="3">
    <location>
        <begin position="619"/>
        <end position="658"/>
    </location>
</feature>
<dbReference type="SUPFAM" id="SSF54001">
    <property type="entry name" value="Cysteine proteinases"/>
    <property type="match status" value="1"/>
</dbReference>
<dbReference type="InterPro" id="IPR038765">
    <property type="entry name" value="Papain-like_cys_pep_sf"/>
</dbReference>
<dbReference type="InterPro" id="IPR028889">
    <property type="entry name" value="USP"/>
</dbReference>
<feature type="region of interest" description="Disordered" evidence="3">
    <location>
        <begin position="856"/>
        <end position="875"/>
    </location>
</feature>
<protein>
    <recommendedName>
        <fullName evidence="2">ubiquitinyl hydrolase 1</fullName>
        <ecNumber evidence="2">3.4.19.12</ecNumber>
    </recommendedName>
</protein>
<dbReference type="InterPro" id="IPR018200">
    <property type="entry name" value="USP_CS"/>
</dbReference>
<feature type="region of interest" description="Disordered" evidence="3">
    <location>
        <begin position="45"/>
        <end position="90"/>
    </location>
</feature>
<sequence>MSCSLELPWKNDDTNVLVQVNSKGELHNGSSFGNRTVPVERTLNLNRSRGASEPSDEVRLRNDKNSDSAKRRKNEQNNGRRSLQISASKHGTVANAETVLTEDPGILKSNIHDPPMTRKVVHARHSLDPKYSVHGHCRSDKIGTDLNMFSTDYGESVATELLHGDEHRNVPAVHHEVLPCSDVHHDNINASRCSQSVASAPIQTNKSVLTPCSMSSKTCRAQNKYVVTCSTVVPRGEMSGRLASSVIDPSQDGRGAESRLCGGESTSSGAATRHEENSVACCSPGNGCSCARPTRTGAQNFKAVSSCGQTRCSPANGGERCDVFPSVRNGLLKHTFSDNKCSGSTQSNSEKQLTCQNMDLKTAKKIVCLDGDNSIGREVDWWNNIEMNAAHEPNSEKNEILSPDLHEDRALPLPSVVKYKNVVDIVRSFENSTKSTSEKKISSSKSPSTKSKLTALSSGAKKNCVGAQCSEVKVADIHSSSLRTKVAENHGTGKVGSKLSNVSLGSCRTFPFARSGSLDTRVSLGTDHKSKSITVHGSLKLSPRLPKESDVKAERITKNVMKNQASHPKNSCVTERRVVVPSIKEKNSMPPTCEIVRYVSPTRGSHNCSTHSLINEINENLEDILPRPQKNEDSNKEKRRPATKIKSSRPMPMNTRPEKNNRQWMIYTKRGSEGDASIHKNSRLNSPDEKSSKNTNTYPVMRTRCRQQYPRVMTRQPEPGTPSMLQKKALLNKSDSTKFDECKKCVKSSAASMSLSENCMNLPKSRDAAHTRAKYHMDCYAENEVEEAELKPMHDFDCDSKDESFHNYHECGCDYNNDENDEISNQEWQSEVSSTCTDHWMTRSSSSDYEEIGDFRRDSPPGWSSSNVVTDDGMSCPTDDVTDDAEEYDANSGRCYPSALKTGRDECGVGGGARIWACCGGGGVMPGGGGGVVGGGGGNGTYGGPRSNVFRDDDSPPVGRKPKGGFSESSGLVGLRNIGNTCFLNSVTQCLSNTRCLLEYLVKEGYSSDINTSLSTMKGDLIRAFGNLISEMWTEGDSNRALNTGPFKTQIQKFAPTFTGYQQHDAQEFLRKLLEGLHEDVNRVTVRPRPIHTDIDDDLSDDQKAMESWKRYLRFDDSKIVNMFVGQLKSSLQCSHCSHTSVTFDPFWDLSLPIPPKTGTVRLNQCLDLFTKEEVMDGDERPTCSKCKERRKMTKSFSIQKFPQVLVLHLKRFSPTERWRGKLSCTVEFPVENLDLSKYASSSRSSCNYNLIGVANHSGTTYSGHYTAFCRHPYSLQWHEYNDSRVTPIPARRVCSSEAYVLFYELSSASKL</sequence>
<dbReference type="OrthoDB" id="10009867at2759"/>
<feature type="region of interest" description="Disordered" evidence="3">
    <location>
        <begin position="434"/>
        <end position="457"/>
    </location>
</feature>
<evidence type="ECO:0000256" key="1">
    <source>
        <dbReference type="ARBA" id="ARBA00000707"/>
    </source>
</evidence>